<keyword evidence="1" id="KW-0067">ATP-binding</keyword>
<evidence type="ECO:0000313" key="4">
    <source>
        <dbReference type="Proteomes" id="UP001605261"/>
    </source>
</evidence>
<dbReference type="Gene3D" id="3.40.50.20">
    <property type="match status" value="1"/>
</dbReference>
<dbReference type="Proteomes" id="UP001605261">
    <property type="component" value="Unassembled WGS sequence"/>
</dbReference>
<dbReference type="EMBL" id="JBHGCJ010000013">
    <property type="protein sequence ID" value="MFG6110714.1"/>
    <property type="molecule type" value="Genomic_DNA"/>
</dbReference>
<dbReference type="RefSeq" id="WP_394164233.1">
    <property type="nucleotide sequence ID" value="NZ_JBHGCJ010000013.1"/>
</dbReference>
<evidence type="ECO:0000313" key="3">
    <source>
        <dbReference type="EMBL" id="MFG6110714.1"/>
    </source>
</evidence>
<sequence>MSGRVLILGGRAPVALDHARRFHRLGWHVQVADSIPCRLTGWSSAVAATHALHPARFDARGFARDLNRIVRDQRIDLVLPTCEEALHLARHRAALPASLHVAVDAFDTLAALHSKWDFLRIARQHGMPVPDSARVHTLAQAREWAQGRAVVLKPEFSRFGVHVRLYPQGIPADAAVLPALGAWVVQDYLAGDELCSYAVAHQGRLLAHAIYRPTHRLRRSSSYYFHPVQRPAVRDAVAALVRGTHYSGQLSFDWIEAADGSARALECNPRATSGLHLFPSDVDLPAALLGEGGLREPVSPRARMIAVLMATAGLQDALTRGQPGAWRADWRRADDVIAVPGDRRPPLGSLLDLASYGRLALRQGCTLREAATRDIEWDGEPLQAVQE</sequence>
<gene>
    <name evidence="3" type="ORF">ACEU0G_000593</name>
</gene>
<evidence type="ECO:0000259" key="2">
    <source>
        <dbReference type="PROSITE" id="PS50975"/>
    </source>
</evidence>
<feature type="domain" description="ATP-grasp" evidence="2">
    <location>
        <begin position="119"/>
        <end position="293"/>
    </location>
</feature>
<dbReference type="Gene3D" id="3.30.470.20">
    <property type="entry name" value="ATP-grasp fold, B domain"/>
    <property type="match status" value="1"/>
</dbReference>
<dbReference type="SUPFAM" id="SSF56059">
    <property type="entry name" value="Glutathione synthetase ATP-binding domain-like"/>
    <property type="match status" value="1"/>
</dbReference>
<evidence type="ECO:0000256" key="1">
    <source>
        <dbReference type="PROSITE-ProRule" id="PRU00409"/>
    </source>
</evidence>
<reference evidence="3 4" key="1">
    <citation type="submission" date="2024-09" db="EMBL/GenBank/DDBJ databases">
        <authorList>
            <consortium name="All-Russian atlas of soil microorganisms"/>
            <consortium name="as a basis for the search for new antimicrobial producers and enzymes with unique properties"/>
            <person name="Sokolova E.A."/>
            <person name="Voronina E.N."/>
        </authorList>
    </citation>
    <scope>NUCLEOTIDE SEQUENCE [LARGE SCALE GENOMIC DNA]</scope>
    <source>
        <strain evidence="3 4">AF-22b-331.1</strain>
    </source>
</reference>
<name>A0ABW7D0H0_9GAMM</name>
<dbReference type="PROSITE" id="PS50975">
    <property type="entry name" value="ATP_GRASP"/>
    <property type="match status" value="1"/>
</dbReference>
<accession>A0ABW7D0H0</accession>
<protein>
    <submittedName>
        <fullName evidence="3">ATP-grasp domain-containing protein</fullName>
    </submittedName>
</protein>
<proteinExistence type="predicted"/>
<organism evidence="3 4">
    <name type="scientific">Stenotrophomonas nematodicola</name>
    <dbReference type="NCBI Taxonomy" id="2656746"/>
    <lineage>
        <taxon>Bacteria</taxon>
        <taxon>Pseudomonadati</taxon>
        <taxon>Pseudomonadota</taxon>
        <taxon>Gammaproteobacteria</taxon>
        <taxon>Lysobacterales</taxon>
        <taxon>Lysobacteraceae</taxon>
        <taxon>Stenotrophomonas</taxon>
    </lineage>
</organism>
<keyword evidence="4" id="KW-1185">Reference proteome</keyword>
<comment type="caution">
    <text evidence="3">The sequence shown here is derived from an EMBL/GenBank/DDBJ whole genome shotgun (WGS) entry which is preliminary data.</text>
</comment>
<keyword evidence="1" id="KW-0547">Nucleotide-binding</keyword>
<dbReference type="InterPro" id="IPR011761">
    <property type="entry name" value="ATP-grasp"/>
</dbReference>